<evidence type="ECO:0000256" key="1">
    <source>
        <dbReference type="ARBA" id="ARBA00022737"/>
    </source>
</evidence>
<proteinExistence type="predicted"/>
<feature type="region of interest" description="Disordered" evidence="2">
    <location>
        <begin position="49"/>
        <end position="83"/>
    </location>
</feature>
<accession>A0A5S3YXW6</accession>
<dbReference type="AlphaFoldDB" id="A0A5S3YXW6"/>
<feature type="compositionally biased region" description="Acidic residues" evidence="2">
    <location>
        <begin position="57"/>
        <end position="74"/>
    </location>
</feature>
<reference evidence="6" key="2">
    <citation type="submission" date="2019-06" db="EMBL/GenBank/DDBJ databases">
        <title>Co-occurence of chitin degradation, pigmentation and bioactivity in marine Pseudoalteromonas.</title>
        <authorList>
            <person name="Sonnenschein E.C."/>
            <person name="Bech P.K."/>
        </authorList>
    </citation>
    <scope>NUCLEOTIDE SEQUENCE [LARGE SCALE GENOMIC DNA]</scope>
    <source>
        <strain evidence="6">S1189</strain>
    </source>
</reference>
<evidence type="ECO:0000256" key="3">
    <source>
        <dbReference type="SAM" id="Phobius"/>
    </source>
</evidence>
<keyword evidence="1" id="KW-0677">Repeat</keyword>
<dbReference type="NCBIfam" id="TIGR01643">
    <property type="entry name" value="YD_repeat_2x"/>
    <property type="match status" value="1"/>
</dbReference>
<comment type="caution">
    <text evidence="5">The sequence shown here is derived from an EMBL/GenBank/DDBJ whole genome shotgun (WGS) entry which is preliminary data.</text>
</comment>
<reference evidence="5 6" key="1">
    <citation type="submission" date="2017-12" db="EMBL/GenBank/DDBJ databases">
        <authorList>
            <person name="Paulsen S."/>
            <person name="Gram L.K."/>
        </authorList>
    </citation>
    <scope>NUCLEOTIDE SEQUENCE [LARGE SCALE GENOMIC DNA]</scope>
    <source>
        <strain evidence="5 6">S1189</strain>
    </source>
</reference>
<dbReference type="InterPro" id="IPR056823">
    <property type="entry name" value="TEN-like_YD-shell"/>
</dbReference>
<dbReference type="Gene3D" id="2.180.10.10">
    <property type="entry name" value="RHS repeat-associated core"/>
    <property type="match status" value="1"/>
</dbReference>
<evidence type="ECO:0000313" key="5">
    <source>
        <dbReference type="EMBL" id="TMP83520.1"/>
    </source>
</evidence>
<dbReference type="EMBL" id="PNCM01000006">
    <property type="protein sequence ID" value="TMP83520.1"/>
    <property type="molecule type" value="Genomic_DNA"/>
</dbReference>
<sequence>MKYIFIAIILSFKTYAVDYKYDNAKRITEAAYKDGTVVSYTYDKNGNLLSVSPTESSTDDGDDSDGSSDNESPDTDGAKEKGSDGGNCFIATAAYGSYFMPKVKTLRAFRDEYLLTNTIGRSLVEIYYKNSPPIASYISKREWLKLMVRSVLTPVAYFIENPYQLLVSFMMFLAFVFRRKLSRNRTFG</sequence>
<keyword evidence="3" id="KW-0472">Membrane</keyword>
<dbReference type="InterPro" id="IPR049886">
    <property type="entry name" value="CFI_box_CTERM_dom"/>
</dbReference>
<gene>
    <name evidence="5" type="ORF">CWB73_01430</name>
</gene>
<feature type="domain" description="Teneurin-like YD-shell" evidence="4">
    <location>
        <begin position="10"/>
        <end position="56"/>
    </location>
</feature>
<keyword evidence="3" id="KW-0812">Transmembrane</keyword>
<evidence type="ECO:0000313" key="6">
    <source>
        <dbReference type="Proteomes" id="UP000307362"/>
    </source>
</evidence>
<dbReference type="Pfam" id="PF25023">
    <property type="entry name" value="TEN_YD-shell"/>
    <property type="match status" value="1"/>
</dbReference>
<name>A0A5S3YXW6_9GAMM</name>
<protein>
    <recommendedName>
        <fullName evidence="4">Teneurin-like YD-shell domain-containing protein</fullName>
    </recommendedName>
</protein>
<evidence type="ECO:0000256" key="2">
    <source>
        <dbReference type="SAM" id="MobiDB-lite"/>
    </source>
</evidence>
<dbReference type="Proteomes" id="UP000307362">
    <property type="component" value="Unassembled WGS sequence"/>
</dbReference>
<dbReference type="NCBIfam" id="NF041770">
    <property type="entry name" value="CFI_box_CTERM"/>
    <property type="match status" value="1"/>
</dbReference>
<evidence type="ECO:0000259" key="4">
    <source>
        <dbReference type="Pfam" id="PF25023"/>
    </source>
</evidence>
<dbReference type="InterPro" id="IPR006530">
    <property type="entry name" value="YD"/>
</dbReference>
<keyword evidence="3" id="KW-1133">Transmembrane helix</keyword>
<feature type="transmembrane region" description="Helical" evidence="3">
    <location>
        <begin position="155"/>
        <end position="177"/>
    </location>
</feature>
<organism evidence="5 6">
    <name type="scientific">Pseudoalteromonas phenolica</name>
    <dbReference type="NCBI Taxonomy" id="161398"/>
    <lineage>
        <taxon>Bacteria</taxon>
        <taxon>Pseudomonadati</taxon>
        <taxon>Pseudomonadota</taxon>
        <taxon>Gammaproteobacteria</taxon>
        <taxon>Alteromonadales</taxon>
        <taxon>Pseudoalteromonadaceae</taxon>
        <taxon>Pseudoalteromonas</taxon>
    </lineage>
</organism>